<dbReference type="Proteomes" id="UP001255856">
    <property type="component" value="Unassembled WGS sequence"/>
</dbReference>
<gene>
    <name evidence="2" type="ORF">QBZ16_004607</name>
</gene>
<evidence type="ECO:0000313" key="2">
    <source>
        <dbReference type="EMBL" id="KAK2077759.1"/>
    </source>
</evidence>
<evidence type="ECO:0000256" key="1">
    <source>
        <dbReference type="SAM" id="MobiDB-lite"/>
    </source>
</evidence>
<accession>A0AAD9MH01</accession>
<dbReference type="EMBL" id="JASFZW010000006">
    <property type="protein sequence ID" value="KAK2077759.1"/>
    <property type="molecule type" value="Genomic_DNA"/>
</dbReference>
<reference evidence="2" key="1">
    <citation type="submission" date="2021-01" db="EMBL/GenBank/DDBJ databases">
        <authorList>
            <person name="Eckstrom K.M.E."/>
        </authorList>
    </citation>
    <scope>NUCLEOTIDE SEQUENCE</scope>
    <source>
        <strain evidence="2">UVCC 0001</strain>
    </source>
</reference>
<protein>
    <recommendedName>
        <fullName evidence="4">CW-type domain-containing protein</fullName>
    </recommendedName>
</protein>
<evidence type="ECO:0000313" key="3">
    <source>
        <dbReference type="Proteomes" id="UP001255856"/>
    </source>
</evidence>
<dbReference type="AlphaFoldDB" id="A0AAD9MH01"/>
<sequence>MVSAQSAPAAVQWAQCENVNWTVVDENAAWYCYMNPDPERNTCSADEAEYDEDNEVVISEEVEEEAAQVQQQLADELAARAAKKGAGASRPKGQQWAAREERTAVAHRLPGEEAGSGSDDGDDEEVMPRVNWRQLSRRLIQLVGSMGGAAEPSGQPAVLAPELWQELRRRCPEGAEAAVAAIDAASAARCLGEGEAVQESAALACLSVATVAAQILADNAALLTEDERERLGLQDGAAGTSVADILSSVLPADALQGVSGLA</sequence>
<feature type="region of interest" description="Disordered" evidence="1">
    <location>
        <begin position="80"/>
        <end position="125"/>
    </location>
</feature>
<evidence type="ECO:0008006" key="4">
    <source>
        <dbReference type="Google" id="ProtNLM"/>
    </source>
</evidence>
<proteinExistence type="predicted"/>
<name>A0AAD9MH01_PROWI</name>
<keyword evidence="3" id="KW-1185">Reference proteome</keyword>
<comment type="caution">
    <text evidence="2">The sequence shown here is derived from an EMBL/GenBank/DDBJ whole genome shotgun (WGS) entry which is preliminary data.</text>
</comment>
<organism evidence="2 3">
    <name type="scientific">Prototheca wickerhamii</name>
    <dbReference type="NCBI Taxonomy" id="3111"/>
    <lineage>
        <taxon>Eukaryota</taxon>
        <taxon>Viridiplantae</taxon>
        <taxon>Chlorophyta</taxon>
        <taxon>core chlorophytes</taxon>
        <taxon>Trebouxiophyceae</taxon>
        <taxon>Chlorellales</taxon>
        <taxon>Chlorellaceae</taxon>
        <taxon>Prototheca</taxon>
    </lineage>
</organism>